<organism evidence="3">
    <name type="scientific">Laccaria bicolor (strain S238N-H82 / ATCC MYA-4686)</name>
    <name type="common">Bicoloured deceiver</name>
    <name type="synonym">Laccaria laccata var. bicolor</name>
    <dbReference type="NCBI Taxonomy" id="486041"/>
    <lineage>
        <taxon>Eukaryota</taxon>
        <taxon>Fungi</taxon>
        <taxon>Dikarya</taxon>
        <taxon>Basidiomycota</taxon>
        <taxon>Agaricomycotina</taxon>
        <taxon>Agaricomycetes</taxon>
        <taxon>Agaricomycetidae</taxon>
        <taxon>Agaricales</taxon>
        <taxon>Agaricineae</taxon>
        <taxon>Hydnangiaceae</taxon>
        <taxon>Laccaria</taxon>
    </lineage>
</organism>
<dbReference type="RefSeq" id="XP_001885421.1">
    <property type="nucleotide sequence ID" value="XM_001885386.1"/>
</dbReference>
<evidence type="ECO:0000313" key="2">
    <source>
        <dbReference type="EMBL" id="EDR03853.1"/>
    </source>
</evidence>
<reference evidence="2 3" key="1">
    <citation type="journal article" date="2008" name="Nature">
        <title>The genome of Laccaria bicolor provides insights into mycorrhizal symbiosis.</title>
        <authorList>
            <person name="Martin F."/>
            <person name="Aerts A."/>
            <person name="Ahren D."/>
            <person name="Brun A."/>
            <person name="Danchin E.G.J."/>
            <person name="Duchaussoy F."/>
            <person name="Gibon J."/>
            <person name="Kohler A."/>
            <person name="Lindquist E."/>
            <person name="Pereda V."/>
            <person name="Salamov A."/>
            <person name="Shapiro H.J."/>
            <person name="Wuyts J."/>
            <person name="Blaudez D."/>
            <person name="Buee M."/>
            <person name="Brokstein P."/>
            <person name="Canbaeck B."/>
            <person name="Cohen D."/>
            <person name="Courty P.E."/>
            <person name="Coutinho P.M."/>
            <person name="Delaruelle C."/>
            <person name="Detter J.C."/>
            <person name="Deveau A."/>
            <person name="DiFazio S."/>
            <person name="Duplessis S."/>
            <person name="Fraissinet-Tachet L."/>
            <person name="Lucic E."/>
            <person name="Frey-Klett P."/>
            <person name="Fourrey C."/>
            <person name="Feussner I."/>
            <person name="Gay G."/>
            <person name="Grimwood J."/>
            <person name="Hoegger P.J."/>
            <person name="Jain P."/>
            <person name="Kilaru S."/>
            <person name="Labbe J."/>
            <person name="Lin Y.C."/>
            <person name="Legue V."/>
            <person name="Le Tacon F."/>
            <person name="Marmeisse R."/>
            <person name="Melayah D."/>
            <person name="Montanini B."/>
            <person name="Muratet M."/>
            <person name="Nehls U."/>
            <person name="Niculita-Hirzel H."/>
            <person name="Oudot-Le Secq M.P."/>
            <person name="Peter M."/>
            <person name="Quesneville H."/>
            <person name="Rajashekar B."/>
            <person name="Reich M."/>
            <person name="Rouhier N."/>
            <person name="Schmutz J."/>
            <person name="Yin T."/>
            <person name="Chalot M."/>
            <person name="Henrissat B."/>
            <person name="Kuees U."/>
            <person name="Lucas S."/>
            <person name="Van de Peer Y."/>
            <person name="Podila G.K."/>
            <person name="Polle A."/>
            <person name="Pukkila P.J."/>
            <person name="Richardson P.M."/>
            <person name="Rouze P."/>
            <person name="Sanders I.R."/>
            <person name="Stajich J.E."/>
            <person name="Tunlid A."/>
            <person name="Tuskan G."/>
            <person name="Grigoriev I.V."/>
        </authorList>
    </citation>
    <scope>NUCLEOTIDE SEQUENCE [LARGE SCALE GENOMIC DNA]</scope>
    <source>
        <strain evidence="3">S238N-H82 / ATCC MYA-4686</strain>
    </source>
</reference>
<protein>
    <submittedName>
        <fullName evidence="2">Predicted protein</fullName>
    </submittedName>
</protein>
<sequence length="114" mass="13104">MNFVTLEHIGSLYPVEMLKNRLSYAFRTPLSPSQQSVLLRHRFVLVTESNGHPTGRQGTNLIYRFTGYLPVHLIVPEFFRTKVYPDIPSAEEKKGKPRDRHKPYAPRRGNGAVL</sequence>
<proteinExistence type="predicted"/>
<evidence type="ECO:0000313" key="3">
    <source>
        <dbReference type="Proteomes" id="UP000001194"/>
    </source>
</evidence>
<evidence type="ECO:0000256" key="1">
    <source>
        <dbReference type="SAM" id="MobiDB-lite"/>
    </source>
</evidence>
<dbReference type="Proteomes" id="UP000001194">
    <property type="component" value="Unassembled WGS sequence"/>
</dbReference>
<dbReference type="AlphaFoldDB" id="B0DNE1"/>
<gene>
    <name evidence="2" type="ORF">LACBIDRAFT_331078</name>
</gene>
<dbReference type="OrthoDB" id="3101400at2759"/>
<dbReference type="HOGENOM" id="CLU_2121507_0_0_1"/>
<dbReference type="InParanoid" id="B0DNE1"/>
<dbReference type="KEGG" id="lbc:LACBIDRAFT_331078"/>
<dbReference type="GeneID" id="6081070"/>
<feature type="compositionally biased region" description="Basic residues" evidence="1">
    <location>
        <begin position="95"/>
        <end position="105"/>
    </location>
</feature>
<name>B0DNE1_LACBS</name>
<keyword evidence="3" id="KW-1185">Reference proteome</keyword>
<accession>B0DNE1</accession>
<dbReference type="EMBL" id="DS547121">
    <property type="protein sequence ID" value="EDR03853.1"/>
    <property type="molecule type" value="Genomic_DNA"/>
</dbReference>
<feature type="region of interest" description="Disordered" evidence="1">
    <location>
        <begin position="89"/>
        <end position="114"/>
    </location>
</feature>